<dbReference type="EMBL" id="HBGA01097693">
    <property type="protein sequence ID" value="CAD9025319.1"/>
    <property type="molecule type" value="Transcribed_RNA"/>
</dbReference>
<dbReference type="AlphaFoldDB" id="A0A7S1NKB8"/>
<proteinExistence type="predicted"/>
<reference evidence="1" key="1">
    <citation type="submission" date="2021-01" db="EMBL/GenBank/DDBJ databases">
        <authorList>
            <person name="Corre E."/>
            <person name="Pelletier E."/>
            <person name="Niang G."/>
            <person name="Scheremetjew M."/>
            <person name="Finn R."/>
            <person name="Kale V."/>
            <person name="Holt S."/>
            <person name="Cochrane G."/>
            <person name="Meng A."/>
            <person name="Brown T."/>
            <person name="Cohen L."/>
        </authorList>
    </citation>
    <scope>NUCLEOTIDE SEQUENCE</scope>
    <source>
        <strain evidence="1">NIES-381</strain>
    </source>
</reference>
<dbReference type="Gene3D" id="2.170.270.10">
    <property type="entry name" value="SET domain"/>
    <property type="match status" value="1"/>
</dbReference>
<sequence length="191" mass="21971">MFDYGKQYWKNLRSDETTRLTAEELQIRHNPQTKWPDDIEYTSGYRWDRCVTFQQLRMSHTFRQMQGVCVAWLEGRERPVLIAAAPLAKDAVIGVYSGRVGKHRANERSVPIGRGCWIVDCGNEARYIQHSFDGGGNVYAEIRNDDWFGHMYLALLALEPIPQGTPLVFNRKYPIRHPGLEEDQGQGQSQG</sequence>
<name>A0A7S1NKB8_9EUGL</name>
<accession>A0A7S1NKB8</accession>
<organism evidence="1">
    <name type="scientific">Eutreptiella gymnastica</name>
    <dbReference type="NCBI Taxonomy" id="73025"/>
    <lineage>
        <taxon>Eukaryota</taxon>
        <taxon>Discoba</taxon>
        <taxon>Euglenozoa</taxon>
        <taxon>Euglenida</taxon>
        <taxon>Spirocuta</taxon>
        <taxon>Euglenophyceae</taxon>
        <taxon>Eutreptiales</taxon>
        <taxon>Eutreptiaceae</taxon>
        <taxon>Eutreptiella</taxon>
    </lineage>
</organism>
<protein>
    <recommendedName>
        <fullName evidence="2">SET domain-containing protein</fullName>
    </recommendedName>
</protein>
<gene>
    <name evidence="1" type="ORF">EGYM00392_LOCUS36447</name>
</gene>
<dbReference type="SUPFAM" id="SSF82199">
    <property type="entry name" value="SET domain"/>
    <property type="match status" value="1"/>
</dbReference>
<dbReference type="InterPro" id="IPR046341">
    <property type="entry name" value="SET_dom_sf"/>
</dbReference>
<evidence type="ECO:0008006" key="2">
    <source>
        <dbReference type="Google" id="ProtNLM"/>
    </source>
</evidence>
<evidence type="ECO:0000313" key="1">
    <source>
        <dbReference type="EMBL" id="CAD9025319.1"/>
    </source>
</evidence>